<keyword evidence="3" id="KW-1185">Reference proteome</keyword>
<dbReference type="InParanoid" id="A0A0C3PK36"/>
<dbReference type="EMBL" id="KN831957">
    <property type="protein sequence ID" value="KIO08569.1"/>
    <property type="molecule type" value="Genomic_DNA"/>
</dbReference>
<evidence type="ECO:0000256" key="1">
    <source>
        <dbReference type="SAM" id="MobiDB-lite"/>
    </source>
</evidence>
<sequence length="264" mass="29117">MLQRRGVGTTVHRSNLLLQSGTPCRLRWVLHYSDLASVTTGADPPRPKTSLGSILTRSSNRPAPPPKRPVQRPLDNVRPRSDASHSPPSARPSRNANDSKGIELHQIPSQQFVRPAEAVDSKDEPPHMQNADKKGSTNQLPQLASEREHAREFVKAPPESKGENLPQTNLAEFFAPRVYSAQTTRGRGGDYSGYLPPTVTRSLDSLGPVERALLALGRNKDVPYESRRRAMEIISRSIPSRARKGTSFVSNRPQMLTLADMIVA</sequence>
<feature type="compositionally biased region" description="Basic and acidic residues" evidence="1">
    <location>
        <begin position="117"/>
        <end position="135"/>
    </location>
</feature>
<dbReference type="AlphaFoldDB" id="A0A0C3PK36"/>
<dbReference type="Proteomes" id="UP000054217">
    <property type="component" value="Unassembled WGS sequence"/>
</dbReference>
<gene>
    <name evidence="2" type="ORF">M404DRAFT_23098</name>
</gene>
<feature type="compositionally biased region" description="Basic and acidic residues" evidence="1">
    <location>
        <begin position="145"/>
        <end position="162"/>
    </location>
</feature>
<reference evidence="2 3" key="1">
    <citation type="submission" date="2014-04" db="EMBL/GenBank/DDBJ databases">
        <authorList>
            <consortium name="DOE Joint Genome Institute"/>
            <person name="Kuo A."/>
            <person name="Kohler A."/>
            <person name="Costa M.D."/>
            <person name="Nagy L.G."/>
            <person name="Floudas D."/>
            <person name="Copeland A."/>
            <person name="Barry K.W."/>
            <person name="Cichocki N."/>
            <person name="Veneault-Fourrey C."/>
            <person name="LaButti K."/>
            <person name="Lindquist E.A."/>
            <person name="Lipzen A."/>
            <person name="Lundell T."/>
            <person name="Morin E."/>
            <person name="Murat C."/>
            <person name="Sun H."/>
            <person name="Tunlid A."/>
            <person name="Henrissat B."/>
            <person name="Grigoriev I.V."/>
            <person name="Hibbett D.S."/>
            <person name="Martin F."/>
            <person name="Nordberg H.P."/>
            <person name="Cantor M.N."/>
            <person name="Hua S.X."/>
        </authorList>
    </citation>
    <scope>NUCLEOTIDE SEQUENCE [LARGE SCALE GENOMIC DNA]</scope>
    <source>
        <strain evidence="2 3">Marx 270</strain>
    </source>
</reference>
<name>A0A0C3PK36_PISTI</name>
<feature type="compositionally biased region" description="Low complexity" evidence="1">
    <location>
        <begin position="84"/>
        <end position="94"/>
    </location>
</feature>
<feature type="compositionally biased region" description="Polar residues" evidence="1">
    <location>
        <begin position="50"/>
        <end position="60"/>
    </location>
</feature>
<proteinExistence type="predicted"/>
<feature type="region of interest" description="Disordered" evidence="1">
    <location>
        <begin position="37"/>
        <end position="165"/>
    </location>
</feature>
<dbReference type="HOGENOM" id="CLU_1090545_0_0_1"/>
<dbReference type="OrthoDB" id="2617228at2759"/>
<accession>A0A0C3PK36</accession>
<evidence type="ECO:0000313" key="3">
    <source>
        <dbReference type="Proteomes" id="UP000054217"/>
    </source>
</evidence>
<reference evidence="3" key="2">
    <citation type="submission" date="2015-01" db="EMBL/GenBank/DDBJ databases">
        <title>Evolutionary Origins and Diversification of the Mycorrhizal Mutualists.</title>
        <authorList>
            <consortium name="DOE Joint Genome Institute"/>
            <consortium name="Mycorrhizal Genomics Consortium"/>
            <person name="Kohler A."/>
            <person name="Kuo A."/>
            <person name="Nagy L.G."/>
            <person name="Floudas D."/>
            <person name="Copeland A."/>
            <person name="Barry K.W."/>
            <person name="Cichocki N."/>
            <person name="Veneault-Fourrey C."/>
            <person name="LaButti K."/>
            <person name="Lindquist E.A."/>
            <person name="Lipzen A."/>
            <person name="Lundell T."/>
            <person name="Morin E."/>
            <person name="Murat C."/>
            <person name="Riley R."/>
            <person name="Ohm R."/>
            <person name="Sun H."/>
            <person name="Tunlid A."/>
            <person name="Henrissat B."/>
            <person name="Grigoriev I.V."/>
            <person name="Hibbett D.S."/>
            <person name="Martin F."/>
        </authorList>
    </citation>
    <scope>NUCLEOTIDE SEQUENCE [LARGE SCALE GENOMIC DNA]</scope>
    <source>
        <strain evidence="3">Marx 270</strain>
    </source>
</reference>
<protein>
    <submittedName>
        <fullName evidence="2">Uncharacterized protein</fullName>
    </submittedName>
</protein>
<evidence type="ECO:0000313" key="2">
    <source>
        <dbReference type="EMBL" id="KIO08569.1"/>
    </source>
</evidence>
<organism evidence="2 3">
    <name type="scientific">Pisolithus tinctorius Marx 270</name>
    <dbReference type="NCBI Taxonomy" id="870435"/>
    <lineage>
        <taxon>Eukaryota</taxon>
        <taxon>Fungi</taxon>
        <taxon>Dikarya</taxon>
        <taxon>Basidiomycota</taxon>
        <taxon>Agaricomycotina</taxon>
        <taxon>Agaricomycetes</taxon>
        <taxon>Agaricomycetidae</taxon>
        <taxon>Boletales</taxon>
        <taxon>Sclerodermatineae</taxon>
        <taxon>Pisolithaceae</taxon>
        <taxon>Pisolithus</taxon>
    </lineage>
</organism>